<dbReference type="EMBL" id="JBCLPP010000034">
    <property type="protein sequence ID" value="MEY8246134.1"/>
    <property type="molecule type" value="Genomic_DNA"/>
</dbReference>
<evidence type="ECO:0000313" key="2">
    <source>
        <dbReference type="EMBL" id="MEY8246134.1"/>
    </source>
</evidence>
<protein>
    <submittedName>
        <fullName evidence="2">Uncharacterized protein</fullName>
    </submittedName>
</protein>
<evidence type="ECO:0000313" key="3">
    <source>
        <dbReference type="Proteomes" id="UP001565200"/>
    </source>
</evidence>
<dbReference type="Proteomes" id="UP001565200">
    <property type="component" value="Unassembled WGS sequence"/>
</dbReference>
<gene>
    <name evidence="2" type="ORF">AAK873_10975</name>
</gene>
<comment type="caution">
    <text evidence="2">The sequence shown here is derived from an EMBL/GenBank/DDBJ whole genome shotgun (WGS) entry which is preliminary data.</text>
</comment>
<keyword evidence="3" id="KW-1185">Reference proteome</keyword>
<sequence>MLIKLLPLLVSVMVCLNMQAQSADGRYISRMTQDGTLYFINPQKLSKTEGIKNFEYDMTLLSWTDSATVNFTFRSGLMAKPENLAIRSGNNVFRCDAFKPLFIDIKKNKYEIRITSRFPISVLATILDNPDPPIFDFTQDGIHRHAAYSEGAWRKDRKKLNDIYRIYLYSK</sequence>
<name>A0ABV4CXK9_9BACT</name>
<proteinExistence type="predicted"/>
<reference evidence="2 3" key="1">
    <citation type="submission" date="2024-03" db="EMBL/GenBank/DDBJ databases">
        <title>Mouse gut bacterial collection (mGBC) of GemPharmatech.</title>
        <authorList>
            <person name="He Y."/>
            <person name="Dong L."/>
            <person name="Wu D."/>
            <person name="Gao X."/>
            <person name="Lin Z."/>
        </authorList>
    </citation>
    <scope>NUCLEOTIDE SEQUENCE [LARGE SCALE GENOMIC DNA]</scope>
    <source>
        <strain evidence="2 3">54-13</strain>
    </source>
</reference>
<feature type="chain" id="PRO_5045532896" evidence="1">
    <location>
        <begin position="21"/>
        <end position="171"/>
    </location>
</feature>
<keyword evidence="1" id="KW-0732">Signal</keyword>
<dbReference type="RefSeq" id="WP_121698595.1">
    <property type="nucleotide sequence ID" value="NZ_JBCLPP010000034.1"/>
</dbReference>
<organism evidence="2 3">
    <name type="scientific">Heminiphilus faecis</name>
    <dbReference type="NCBI Taxonomy" id="2601703"/>
    <lineage>
        <taxon>Bacteria</taxon>
        <taxon>Pseudomonadati</taxon>
        <taxon>Bacteroidota</taxon>
        <taxon>Bacteroidia</taxon>
        <taxon>Bacteroidales</taxon>
        <taxon>Muribaculaceae</taxon>
        <taxon>Heminiphilus</taxon>
    </lineage>
</organism>
<evidence type="ECO:0000256" key="1">
    <source>
        <dbReference type="SAM" id="SignalP"/>
    </source>
</evidence>
<accession>A0ABV4CXK9</accession>
<feature type="signal peptide" evidence="1">
    <location>
        <begin position="1"/>
        <end position="20"/>
    </location>
</feature>